<evidence type="ECO:0000313" key="1">
    <source>
        <dbReference type="EMBL" id="CAE0037930.1"/>
    </source>
</evidence>
<dbReference type="EMBL" id="HBHW01007772">
    <property type="protein sequence ID" value="CAE0037930.1"/>
    <property type="molecule type" value="Transcribed_RNA"/>
</dbReference>
<name>A0A7S2ZEU9_9RHOD</name>
<dbReference type="AlphaFoldDB" id="A0A7S2ZEU9"/>
<dbReference type="PANTHER" id="PTHR15615:SF108">
    <property type="entry name" value="PROTEIN CNPPD1"/>
    <property type="match status" value="1"/>
</dbReference>
<reference evidence="1" key="1">
    <citation type="submission" date="2021-01" db="EMBL/GenBank/DDBJ databases">
        <authorList>
            <person name="Corre E."/>
            <person name="Pelletier E."/>
            <person name="Niang G."/>
            <person name="Scheremetjew M."/>
            <person name="Finn R."/>
            <person name="Kale V."/>
            <person name="Holt S."/>
            <person name="Cochrane G."/>
            <person name="Meng A."/>
            <person name="Brown T."/>
            <person name="Cohen L."/>
        </authorList>
    </citation>
    <scope>NUCLEOTIDE SEQUENCE</scope>
    <source>
        <strain evidence="1">CCMP 769</strain>
    </source>
</reference>
<protein>
    <recommendedName>
        <fullName evidence="2">Cyclin</fullName>
    </recommendedName>
</protein>
<sequence length="190" mass="21619">MDNLERYDSPAGSFDSDFDTDDGANSLTGYTLKKAISREMETFCCMNDDLESGYHCQGDFEVFSTGKTSTLPLKRFVERMMKYLSCSNSAYVVAFCYIHRIMEHQKDLRICTQNSENLLFAATVTAVKYLEDRVHTNAFYAKVGGLSGYMEMNRLEAQFLKLMNFDLAVSSEEYRTMESYLSGVGAKELK</sequence>
<gene>
    <name evidence="1" type="ORF">RMAR00112_LOCUS5886</name>
</gene>
<dbReference type="Gene3D" id="1.10.472.10">
    <property type="entry name" value="Cyclin-like"/>
    <property type="match status" value="1"/>
</dbReference>
<dbReference type="InterPro" id="IPR013922">
    <property type="entry name" value="Cyclin_PHO80-like"/>
</dbReference>
<dbReference type="InterPro" id="IPR036915">
    <property type="entry name" value="Cyclin-like_sf"/>
</dbReference>
<dbReference type="SUPFAM" id="SSF47954">
    <property type="entry name" value="Cyclin-like"/>
    <property type="match status" value="1"/>
</dbReference>
<evidence type="ECO:0008006" key="2">
    <source>
        <dbReference type="Google" id="ProtNLM"/>
    </source>
</evidence>
<organism evidence="1">
    <name type="scientific">Rhodosorus marinus</name>
    <dbReference type="NCBI Taxonomy" id="101924"/>
    <lineage>
        <taxon>Eukaryota</taxon>
        <taxon>Rhodophyta</taxon>
        <taxon>Stylonematophyceae</taxon>
        <taxon>Stylonematales</taxon>
        <taxon>Stylonemataceae</taxon>
        <taxon>Rhodosorus</taxon>
    </lineage>
</organism>
<proteinExistence type="predicted"/>
<dbReference type="PANTHER" id="PTHR15615">
    <property type="match status" value="1"/>
</dbReference>
<dbReference type="GO" id="GO:0019901">
    <property type="term" value="F:protein kinase binding"/>
    <property type="evidence" value="ECO:0007669"/>
    <property type="project" value="InterPro"/>
</dbReference>
<accession>A0A7S2ZEU9</accession>
<dbReference type="Pfam" id="PF08613">
    <property type="entry name" value="Cyclin"/>
    <property type="match status" value="1"/>
</dbReference>
<dbReference type="CDD" id="cd20558">
    <property type="entry name" value="CYCLIN_ScPCL7-like"/>
    <property type="match status" value="1"/>
</dbReference>